<name>A0AC35FKA5_9BILA</name>
<evidence type="ECO:0000313" key="1">
    <source>
        <dbReference type="Proteomes" id="UP000887580"/>
    </source>
</evidence>
<sequence>MIRFSSLISAIERNPYIKKPVLNFGARYFSLKVPEVKLLNNIYEIVENQILQARRIPARNRGQSQKNGKKEEDLKATKQAIEESSDNSSSSSSGGSDDQDPNKEQMMDRIKKVLVISLCIYGFIFMLSPRSSSLDSQAVAQTTWSDFVNKLLPTGQISKVIVYPEKDLAVIYLYAGAKSANGEPLQSIYRMGLPSVARFEAEVRAAEAAINLSPEHWTQIQYRRLEGIGSIVSLVVLAAILAGAYFLFKKVKVSFSMGDIMNQMTNTKINVIDPLAKDSKLKIKLKDVAGLHEAKIEVNEFVDYLKNPAKYSKLGAKLPKGALLTGPPGCGKTLLAKALAAECSVPFISMNGTEFIEMIGGLGASRIRTLFKEAKSRAPCIIYMDEIDAIGRKRSDGGSNQMGGGSGEEEQTLNQLLVEMDGMDSSQAVILIASTNRPDILDKALMRPGRFDRHISIDLPTVLERQELFNMYLNKIKLDKKPESLVKRLSQLTPGFSGADIANVVNEAAIHAASNQHKIVNVNDLSFAMDRILAGPEKRSKTLVFEEREIVAYHESGHALVGWLLEHTDALLKVTIIPRTSAALGFAQYNPKDRKLLSKEELFDRMCMTLGGRAAENVYFNRITTGAQNDLEKVTKQAYAQVKNYGMSSVVGPISFSTPPGEERSSQFYKKPYSNKLKQLIDTEARAIVAKAYFNTENIIRDNRDKLDILAKALLERETLSYEDVKKLIGPPPFGDKNVIEIADQILPEISPNE</sequence>
<accession>A0AC35FKA5</accession>
<protein>
    <submittedName>
        <fullName evidence="2">AAA+ ATPase domain-containing protein</fullName>
    </submittedName>
</protein>
<dbReference type="WBParaSite" id="PS1159_v2.g18370.t1">
    <property type="protein sequence ID" value="PS1159_v2.g18370.t1"/>
    <property type="gene ID" value="PS1159_v2.g18370"/>
</dbReference>
<evidence type="ECO:0000313" key="2">
    <source>
        <dbReference type="WBParaSite" id="PS1159_v2.g18370.t1"/>
    </source>
</evidence>
<proteinExistence type="predicted"/>
<organism evidence="1 2">
    <name type="scientific">Panagrolaimus sp. PS1159</name>
    <dbReference type="NCBI Taxonomy" id="55785"/>
    <lineage>
        <taxon>Eukaryota</taxon>
        <taxon>Metazoa</taxon>
        <taxon>Ecdysozoa</taxon>
        <taxon>Nematoda</taxon>
        <taxon>Chromadorea</taxon>
        <taxon>Rhabditida</taxon>
        <taxon>Tylenchina</taxon>
        <taxon>Panagrolaimomorpha</taxon>
        <taxon>Panagrolaimoidea</taxon>
        <taxon>Panagrolaimidae</taxon>
        <taxon>Panagrolaimus</taxon>
    </lineage>
</organism>
<reference evidence="2" key="1">
    <citation type="submission" date="2022-11" db="UniProtKB">
        <authorList>
            <consortium name="WormBaseParasite"/>
        </authorList>
    </citation>
    <scope>IDENTIFICATION</scope>
</reference>
<dbReference type="Proteomes" id="UP000887580">
    <property type="component" value="Unplaced"/>
</dbReference>